<comment type="caution">
    <text evidence="2">The sequence shown here is derived from an EMBL/GenBank/DDBJ whole genome shotgun (WGS) entry which is preliminary data.</text>
</comment>
<dbReference type="EMBL" id="JACHMJ010000001">
    <property type="protein sequence ID" value="MBB5842091.1"/>
    <property type="molecule type" value="Genomic_DNA"/>
</dbReference>
<keyword evidence="1" id="KW-1133">Transmembrane helix</keyword>
<accession>A0A841AK53</accession>
<keyword evidence="1" id="KW-0812">Transmembrane</keyword>
<dbReference type="InterPro" id="IPR019681">
    <property type="entry name" value="DUF2530"/>
</dbReference>
<dbReference type="AlphaFoldDB" id="A0A841AK53"/>
<sequence>MRLWLKDSERRPDPAPVTTDDRKAVLAGLALWLVGTVIVLIVVPEPWLIATCTVGLVLGLIGLVYTQHRRRNS</sequence>
<gene>
    <name evidence="2" type="ORF">HD599_000414</name>
</gene>
<organism evidence="2 3">
    <name type="scientific">Conyzicola lurida</name>
    <dbReference type="NCBI Taxonomy" id="1172621"/>
    <lineage>
        <taxon>Bacteria</taxon>
        <taxon>Bacillati</taxon>
        <taxon>Actinomycetota</taxon>
        <taxon>Actinomycetes</taxon>
        <taxon>Micrococcales</taxon>
        <taxon>Microbacteriaceae</taxon>
        <taxon>Conyzicola</taxon>
    </lineage>
</organism>
<name>A0A841AK53_9MICO</name>
<dbReference type="RefSeq" id="WP_184233193.1">
    <property type="nucleotide sequence ID" value="NZ_JACHMJ010000001.1"/>
</dbReference>
<keyword evidence="3" id="KW-1185">Reference proteome</keyword>
<reference evidence="2 3" key="1">
    <citation type="submission" date="2020-08" db="EMBL/GenBank/DDBJ databases">
        <title>Sequencing the genomes of 1000 actinobacteria strains.</title>
        <authorList>
            <person name="Klenk H.-P."/>
        </authorList>
    </citation>
    <scope>NUCLEOTIDE SEQUENCE [LARGE SCALE GENOMIC DNA]</scope>
    <source>
        <strain evidence="2 3">DSM 105784</strain>
    </source>
</reference>
<feature type="transmembrane region" description="Helical" evidence="1">
    <location>
        <begin position="24"/>
        <end position="41"/>
    </location>
</feature>
<keyword evidence="1" id="KW-0472">Membrane</keyword>
<evidence type="ECO:0000256" key="1">
    <source>
        <dbReference type="SAM" id="Phobius"/>
    </source>
</evidence>
<proteinExistence type="predicted"/>
<dbReference type="Pfam" id="PF10745">
    <property type="entry name" value="DUF2530"/>
    <property type="match status" value="1"/>
</dbReference>
<protein>
    <submittedName>
        <fullName evidence="2">Putative membrane protein YccC</fullName>
    </submittedName>
</protein>
<evidence type="ECO:0000313" key="3">
    <source>
        <dbReference type="Proteomes" id="UP000536685"/>
    </source>
</evidence>
<dbReference type="Proteomes" id="UP000536685">
    <property type="component" value="Unassembled WGS sequence"/>
</dbReference>
<evidence type="ECO:0000313" key="2">
    <source>
        <dbReference type="EMBL" id="MBB5842091.1"/>
    </source>
</evidence>
<feature type="transmembrane region" description="Helical" evidence="1">
    <location>
        <begin position="47"/>
        <end position="66"/>
    </location>
</feature>